<evidence type="ECO:0000313" key="1">
    <source>
        <dbReference type="EMBL" id="KAK8843814.1"/>
    </source>
</evidence>
<dbReference type="Gene3D" id="3.80.10.10">
    <property type="entry name" value="Ribonuclease Inhibitor"/>
    <property type="match status" value="1"/>
</dbReference>
<comment type="caution">
    <text evidence="1">The sequence shown here is derived from an EMBL/GenBank/DDBJ whole genome shotgun (WGS) entry which is preliminary data.</text>
</comment>
<proteinExistence type="predicted"/>
<sequence>MQNNGNELNTVNLIIPRSVSCFAPNIFHNGPCIEEITFQKPSHIENLCNRVFYGRTSLKEIEIPASTSERPIVIPQAVKVIGKNIFEKCDSLVSVLIPSSLQNK</sequence>
<dbReference type="EMBL" id="JAPFFF010000034">
    <property type="protein sequence ID" value="KAK8843814.1"/>
    <property type="molecule type" value="Genomic_DNA"/>
</dbReference>
<name>A0ABR2HCC0_9EUKA</name>
<keyword evidence="2" id="KW-1185">Reference proteome</keyword>
<reference evidence="1 2" key="1">
    <citation type="submission" date="2024-04" db="EMBL/GenBank/DDBJ databases">
        <title>Tritrichomonas musculus Genome.</title>
        <authorList>
            <person name="Alves-Ferreira E."/>
            <person name="Grigg M."/>
            <person name="Lorenzi H."/>
            <person name="Galac M."/>
        </authorList>
    </citation>
    <scope>NUCLEOTIDE SEQUENCE [LARGE SCALE GENOMIC DNA]</scope>
    <source>
        <strain evidence="1 2">EAF2021</strain>
    </source>
</reference>
<organism evidence="1 2">
    <name type="scientific">Tritrichomonas musculus</name>
    <dbReference type="NCBI Taxonomy" id="1915356"/>
    <lineage>
        <taxon>Eukaryota</taxon>
        <taxon>Metamonada</taxon>
        <taxon>Parabasalia</taxon>
        <taxon>Tritrichomonadida</taxon>
        <taxon>Tritrichomonadidae</taxon>
        <taxon>Tritrichomonas</taxon>
    </lineage>
</organism>
<dbReference type="InterPro" id="IPR032675">
    <property type="entry name" value="LRR_dom_sf"/>
</dbReference>
<dbReference type="Proteomes" id="UP001470230">
    <property type="component" value="Unassembled WGS sequence"/>
</dbReference>
<dbReference type="Pfam" id="PF13306">
    <property type="entry name" value="LRR_5"/>
    <property type="match status" value="2"/>
</dbReference>
<protein>
    <submittedName>
        <fullName evidence="1">Uncharacterized protein</fullName>
    </submittedName>
</protein>
<gene>
    <name evidence="1" type="ORF">M9Y10_024888</name>
</gene>
<accession>A0ABR2HCC0</accession>
<dbReference type="InterPro" id="IPR026906">
    <property type="entry name" value="LRR_5"/>
</dbReference>
<evidence type="ECO:0000313" key="2">
    <source>
        <dbReference type="Proteomes" id="UP001470230"/>
    </source>
</evidence>